<accession>B6ILR4</accession>
<feature type="compositionally biased region" description="Basic residues" evidence="1">
    <location>
        <begin position="1"/>
        <end position="13"/>
    </location>
</feature>
<dbReference type="HOGENOM" id="CLU_3392692_0_0_1"/>
<proteinExistence type="predicted"/>
<dbReference type="InParanoid" id="B6ILR4"/>
<dbReference type="EMBL" id="HE600993">
    <property type="protein sequence ID" value="CAS00844.1"/>
    <property type="molecule type" value="Genomic_DNA"/>
</dbReference>
<dbReference type="AlphaFoldDB" id="B6ILR4"/>
<feature type="compositionally biased region" description="Basic and acidic residues" evidence="1">
    <location>
        <begin position="14"/>
        <end position="23"/>
    </location>
</feature>
<organism evidence="2 3">
    <name type="scientific">Caenorhabditis briggsae</name>
    <dbReference type="NCBI Taxonomy" id="6238"/>
    <lineage>
        <taxon>Eukaryota</taxon>
        <taxon>Metazoa</taxon>
        <taxon>Ecdysozoa</taxon>
        <taxon>Nematoda</taxon>
        <taxon>Chromadorea</taxon>
        <taxon>Rhabditida</taxon>
        <taxon>Rhabditina</taxon>
        <taxon>Rhabditomorpha</taxon>
        <taxon>Rhabditoidea</taxon>
        <taxon>Rhabditidae</taxon>
        <taxon>Peloderinae</taxon>
        <taxon>Caenorhabditis</taxon>
    </lineage>
</organism>
<dbReference type="GeneID" id="68918305"/>
<evidence type="ECO:0000313" key="3">
    <source>
        <dbReference type="Proteomes" id="UP000008549"/>
    </source>
</evidence>
<protein>
    <submittedName>
        <fullName evidence="2">Protein CBG26840</fullName>
    </submittedName>
</protein>
<feature type="region of interest" description="Disordered" evidence="1">
    <location>
        <begin position="1"/>
        <end position="32"/>
    </location>
</feature>
<evidence type="ECO:0000256" key="1">
    <source>
        <dbReference type="SAM" id="MobiDB-lite"/>
    </source>
</evidence>
<reference evidence="2 3" key="2">
    <citation type="journal article" date="2011" name="PLoS Genet.">
        <title>Caenorhabditis briggsae recombinant inbred line genotypes reveal inter-strain incompatibility and the evolution of recombination.</title>
        <authorList>
            <person name="Ross J.A."/>
            <person name="Koboldt D.C."/>
            <person name="Staisch J.E."/>
            <person name="Chamberlin H.M."/>
            <person name="Gupta B.P."/>
            <person name="Miller R.D."/>
            <person name="Baird S.E."/>
            <person name="Haag E.S."/>
        </authorList>
    </citation>
    <scope>NUCLEOTIDE SEQUENCE [LARGE SCALE GENOMIC DNA]</scope>
    <source>
        <strain evidence="2 3">AF16</strain>
    </source>
</reference>
<evidence type="ECO:0000313" key="2">
    <source>
        <dbReference type="EMBL" id="CAS00844.1"/>
    </source>
</evidence>
<dbReference type="CTD" id="68918305"/>
<reference evidence="2 3" key="1">
    <citation type="journal article" date="2003" name="PLoS Biol.">
        <title>The genome sequence of Caenorhabditis briggsae: a platform for comparative genomics.</title>
        <authorList>
            <person name="Stein L.D."/>
            <person name="Bao Z."/>
            <person name="Blasiar D."/>
            <person name="Blumenthal T."/>
            <person name="Brent M.R."/>
            <person name="Chen N."/>
            <person name="Chinwalla A."/>
            <person name="Clarke L."/>
            <person name="Clee C."/>
            <person name="Coghlan A."/>
            <person name="Coulson A."/>
            <person name="D'Eustachio P."/>
            <person name="Fitch D.H."/>
            <person name="Fulton L.A."/>
            <person name="Fulton R.E."/>
            <person name="Griffiths-Jones S."/>
            <person name="Harris T.W."/>
            <person name="Hillier L.W."/>
            <person name="Kamath R."/>
            <person name="Kuwabara P.E."/>
            <person name="Mardis E.R."/>
            <person name="Marra M.A."/>
            <person name="Miner T.L."/>
            <person name="Minx P."/>
            <person name="Mullikin J.C."/>
            <person name="Plumb R.W."/>
            <person name="Rogers J."/>
            <person name="Schein J.E."/>
            <person name="Sohrmann M."/>
            <person name="Spieth J."/>
            <person name="Stajich J.E."/>
            <person name="Wei C."/>
            <person name="Willey D."/>
            <person name="Wilson R.K."/>
            <person name="Durbin R."/>
            <person name="Waterston R.H."/>
        </authorList>
    </citation>
    <scope>NUCLEOTIDE SEQUENCE [LARGE SCALE GENOMIC DNA]</scope>
    <source>
        <strain evidence="2 3">AF16</strain>
    </source>
</reference>
<keyword evidence="3" id="KW-1185">Reference proteome</keyword>
<sequence>MQCRTVAKKKRKGRNCEKEKEPFSLRNFTSDT</sequence>
<dbReference type="RefSeq" id="XP_045100402.1">
    <property type="nucleotide sequence ID" value="XM_045236118.1"/>
</dbReference>
<name>B6ILR4_CAEBR</name>
<gene>
    <name evidence="2" type="ORF">CBG26840</name>
    <name evidence="2" type="ORF">CBG_26840</name>
</gene>
<dbReference type="Proteomes" id="UP000008549">
    <property type="component" value="Unassembled WGS sequence"/>
</dbReference>
<dbReference type="KEGG" id="cbr:CBG_26840"/>